<dbReference type="InterPro" id="IPR000884">
    <property type="entry name" value="TSP1_rpt"/>
</dbReference>
<keyword evidence="6 7" id="KW-1015">Disulfide bond</keyword>
<feature type="compositionally biased region" description="Low complexity" evidence="8">
    <location>
        <begin position="27"/>
        <end position="44"/>
    </location>
</feature>
<dbReference type="GO" id="GO:0005604">
    <property type="term" value="C:basement membrane"/>
    <property type="evidence" value="ECO:0007669"/>
    <property type="project" value="UniProtKB-SubCell"/>
</dbReference>
<feature type="disulfide bond" evidence="7">
    <location>
        <begin position="87"/>
        <end position="112"/>
    </location>
</feature>
<dbReference type="PANTHER" id="PTHR13723">
    <property type="entry name" value="ADAMTS A DISINTEGRIN AND METALLOPROTEASE WITH THROMBOSPONDIN MOTIFS PROTEASE"/>
    <property type="match status" value="1"/>
</dbReference>
<keyword evidence="3 9" id="KW-0732">Signal</keyword>
<dbReference type="Pfam" id="PF05986">
    <property type="entry name" value="ADAMTS_spacer1"/>
    <property type="match status" value="1"/>
</dbReference>
<dbReference type="FunFam" id="2.60.120.830:FF:000001">
    <property type="entry name" value="A disintegrin and metalloproteinase with thrombospondin motifs 1"/>
    <property type="match status" value="1"/>
</dbReference>
<dbReference type="PANTHER" id="PTHR13723:SF316">
    <property type="entry name" value="LONELY HEART, ISOFORM A"/>
    <property type="match status" value="1"/>
</dbReference>
<evidence type="ECO:0000256" key="1">
    <source>
        <dbReference type="ARBA" id="ARBA00004302"/>
    </source>
</evidence>
<evidence type="ECO:0000259" key="10">
    <source>
        <dbReference type="Pfam" id="PF05986"/>
    </source>
</evidence>
<accession>A0A3Q0IP43</accession>
<evidence type="ECO:0000313" key="13">
    <source>
        <dbReference type="RefSeq" id="XP_026676085.1"/>
    </source>
</evidence>
<dbReference type="GO" id="GO:0030198">
    <property type="term" value="P:extracellular matrix organization"/>
    <property type="evidence" value="ECO:0007669"/>
    <property type="project" value="InterPro"/>
</dbReference>
<dbReference type="SUPFAM" id="SSF82895">
    <property type="entry name" value="TSP-1 type 1 repeat"/>
    <property type="match status" value="4"/>
</dbReference>
<feature type="disulfide bond" evidence="7">
    <location>
        <begin position="72"/>
        <end position="122"/>
    </location>
</feature>
<dbReference type="GO" id="GO:0006508">
    <property type="term" value="P:proteolysis"/>
    <property type="evidence" value="ECO:0007669"/>
    <property type="project" value="TreeGrafter"/>
</dbReference>
<gene>
    <name evidence="13" type="primary">LOC103505004</name>
</gene>
<evidence type="ECO:0000256" key="2">
    <source>
        <dbReference type="ARBA" id="ARBA00022525"/>
    </source>
</evidence>
<dbReference type="Proteomes" id="UP000079169">
    <property type="component" value="Unplaced"/>
</dbReference>
<keyword evidence="5" id="KW-0084">Basement membrane</keyword>
<evidence type="ECO:0000256" key="7">
    <source>
        <dbReference type="PIRSR" id="PIRSR613273-3"/>
    </source>
</evidence>
<reference evidence="13" key="1">
    <citation type="submission" date="2025-08" db="UniProtKB">
        <authorList>
            <consortium name="RefSeq"/>
        </authorList>
    </citation>
    <scope>IDENTIFICATION</scope>
</reference>
<feature type="signal peptide" evidence="9">
    <location>
        <begin position="1"/>
        <end position="24"/>
    </location>
</feature>
<dbReference type="InterPro" id="IPR045371">
    <property type="entry name" value="ADAMTS_CR_3"/>
</dbReference>
<dbReference type="PaxDb" id="121845-A0A3Q0IP43"/>
<feature type="disulfide bond" evidence="7">
    <location>
        <begin position="76"/>
        <end position="127"/>
    </location>
</feature>
<dbReference type="RefSeq" id="XP_026676085.1">
    <property type="nucleotide sequence ID" value="XM_026820284.1"/>
</dbReference>
<dbReference type="GeneID" id="103505004"/>
<dbReference type="InterPro" id="IPR050439">
    <property type="entry name" value="ADAMTS_ADAMTS-like"/>
</dbReference>
<dbReference type="Gene3D" id="2.20.100.10">
    <property type="entry name" value="Thrombospondin type-1 (TSP1) repeat"/>
    <property type="match status" value="4"/>
</dbReference>
<sequence length="627" mass="69184">MLRWGIPVSVIILASIVYPDVTVATVPGTAPTTVPGTPKTTPAKSLYSKPSQSRRPDTSLSSWSPWSVWSPCSRPCGGGITVQTRECRPAKTAVSKKKDQWVRVPALSKPQCFGVHKRIHVCNKQKCPYKVKDPRQVQCEEFNGKRFMDQSYMWEPFLGAPNDCALNCRAVGHMFYATLSPSVQDGVSCRPTNASFPGVCIAGKCQQVGCDGVVGSEKSLDRCGVCGGDNSSCRLVSGLFTRPLLPGGYNLITQIPRGACNLTVSEMKHTTNFLALRYRNGSYILNGDWAINWSGDYEGAGTKFTYRRGSNNVGQYLSSPGPLTEPLDLMVVFQQTNPGIKYEYQLSMESPNEAFLPANSNLGPEIENRIGPEIENRIASMYLRSQNKLVNSVHEPSTSPGVDQIATRQPCYRPCEPNVTAYWSMGEWGPCSSTCGPGYKSRTVRCSSQQEEDCAPHEKPPNQVPCDSGPCQSFTWLATEWSEQCSEECGTGLQTRQVHCTAGPDKEHLCDVQARPVTLRPCSSDKDCGGKWFTGPWSQCSEPCGHGKQSRQAVCVRRVRNEYVMAADSYCVTSERPLTQQSCMLTQCPHWYAGEWSPVSMVYCVTSERPLTQQSCMLTQCPRWYAG</sequence>
<keyword evidence="4" id="KW-0677">Repeat</keyword>
<keyword evidence="2" id="KW-0964">Secreted</keyword>
<dbReference type="Pfam" id="PF19030">
    <property type="entry name" value="TSP1_ADAMTS"/>
    <property type="match status" value="3"/>
</dbReference>
<dbReference type="InterPro" id="IPR036383">
    <property type="entry name" value="TSP1_rpt_sf"/>
</dbReference>
<name>A0A3Q0IP43_DIACI</name>
<feature type="domain" description="ADAMTS/ADAMTS-like Spacer 1" evidence="10">
    <location>
        <begin position="236"/>
        <end position="345"/>
    </location>
</feature>
<dbReference type="Pfam" id="PF00090">
    <property type="entry name" value="TSP_1"/>
    <property type="match status" value="1"/>
</dbReference>
<evidence type="ECO:0000313" key="12">
    <source>
        <dbReference type="Proteomes" id="UP000079169"/>
    </source>
</evidence>
<dbReference type="Gene3D" id="2.60.120.830">
    <property type="match status" value="1"/>
</dbReference>
<feature type="chain" id="PRO_5018302257" evidence="9">
    <location>
        <begin position="25"/>
        <end position="627"/>
    </location>
</feature>
<evidence type="ECO:0000259" key="11">
    <source>
        <dbReference type="Pfam" id="PF19236"/>
    </source>
</evidence>
<comment type="subcellular location">
    <subcellularLocation>
        <location evidence="1">Secreted</location>
        <location evidence="1">Extracellular space</location>
        <location evidence="1">Extracellular matrix</location>
        <location evidence="1">Basement membrane</location>
    </subcellularLocation>
</comment>
<feature type="region of interest" description="Disordered" evidence="8">
    <location>
        <begin position="27"/>
        <end position="64"/>
    </location>
</feature>
<evidence type="ECO:0000256" key="5">
    <source>
        <dbReference type="ARBA" id="ARBA00022869"/>
    </source>
</evidence>
<evidence type="ECO:0000256" key="8">
    <source>
        <dbReference type="SAM" id="MobiDB-lite"/>
    </source>
</evidence>
<feature type="domain" description="ADAMTS/ADAMTS-like cysteine-rich" evidence="11">
    <location>
        <begin position="164"/>
        <end position="233"/>
    </location>
</feature>
<dbReference type="FunFam" id="2.20.100.10:FF:000005">
    <property type="entry name" value="ADAM metallopeptidase with thrombospondin type 1 motif 9"/>
    <property type="match status" value="1"/>
</dbReference>
<dbReference type="STRING" id="121845.A0A3Q0IP43"/>
<dbReference type="PRINTS" id="PR01857">
    <property type="entry name" value="ADAMTSFAMILY"/>
</dbReference>
<dbReference type="SMART" id="SM00209">
    <property type="entry name" value="TSP1"/>
    <property type="match status" value="4"/>
</dbReference>
<evidence type="ECO:0000256" key="9">
    <source>
        <dbReference type="SAM" id="SignalP"/>
    </source>
</evidence>
<dbReference type="InterPro" id="IPR010294">
    <property type="entry name" value="ADAMTS_spacer1"/>
</dbReference>
<evidence type="ECO:0000256" key="3">
    <source>
        <dbReference type="ARBA" id="ARBA00022729"/>
    </source>
</evidence>
<keyword evidence="12" id="KW-1185">Reference proteome</keyword>
<dbReference type="AlphaFoldDB" id="A0A3Q0IP43"/>
<proteinExistence type="predicted"/>
<protein>
    <submittedName>
        <fullName evidence="13">ADAMTS-like protein 4</fullName>
    </submittedName>
</protein>
<organism evidence="12 13">
    <name type="scientific">Diaphorina citri</name>
    <name type="common">Asian citrus psyllid</name>
    <dbReference type="NCBI Taxonomy" id="121845"/>
    <lineage>
        <taxon>Eukaryota</taxon>
        <taxon>Metazoa</taxon>
        <taxon>Ecdysozoa</taxon>
        <taxon>Arthropoda</taxon>
        <taxon>Hexapoda</taxon>
        <taxon>Insecta</taxon>
        <taxon>Pterygota</taxon>
        <taxon>Neoptera</taxon>
        <taxon>Paraneoptera</taxon>
        <taxon>Hemiptera</taxon>
        <taxon>Sternorrhyncha</taxon>
        <taxon>Psylloidea</taxon>
        <taxon>Psyllidae</taxon>
        <taxon>Diaphorininae</taxon>
        <taxon>Diaphorina</taxon>
    </lineage>
</organism>
<evidence type="ECO:0000256" key="6">
    <source>
        <dbReference type="ARBA" id="ARBA00023157"/>
    </source>
</evidence>
<dbReference type="InterPro" id="IPR013273">
    <property type="entry name" value="ADAMTS/ADAMTS-like"/>
</dbReference>
<dbReference type="PROSITE" id="PS50092">
    <property type="entry name" value="TSP1"/>
    <property type="match status" value="4"/>
</dbReference>
<dbReference type="KEGG" id="dci:103505004"/>
<dbReference type="GO" id="GO:0004222">
    <property type="term" value="F:metalloendopeptidase activity"/>
    <property type="evidence" value="ECO:0007669"/>
    <property type="project" value="TreeGrafter"/>
</dbReference>
<evidence type="ECO:0000256" key="4">
    <source>
        <dbReference type="ARBA" id="ARBA00022737"/>
    </source>
</evidence>
<keyword evidence="5" id="KW-0272">Extracellular matrix</keyword>
<dbReference type="Pfam" id="PF19236">
    <property type="entry name" value="ADAMTS_CR_3"/>
    <property type="match status" value="1"/>
</dbReference>